<dbReference type="InterPro" id="IPR019183">
    <property type="entry name" value="NAA25_NatB_aux_su"/>
</dbReference>
<dbReference type="Proteomes" id="UP001530377">
    <property type="component" value="Unassembled WGS sequence"/>
</dbReference>
<evidence type="ECO:0000313" key="2">
    <source>
        <dbReference type="EMBL" id="KAL3806194.1"/>
    </source>
</evidence>
<dbReference type="Pfam" id="PF09797">
    <property type="entry name" value="NatB_MDM20"/>
    <property type="match status" value="1"/>
</dbReference>
<dbReference type="PANTHER" id="PTHR22767:SF3">
    <property type="entry name" value="N-ALPHA-ACETYLTRANSFERASE 25, NATB AUXILIARY SUBUNIT"/>
    <property type="match status" value="1"/>
</dbReference>
<gene>
    <name evidence="2" type="ORF">ACHAXA_010841</name>
</gene>
<organism evidence="2 3">
    <name type="scientific">Cyclostephanos tholiformis</name>
    <dbReference type="NCBI Taxonomy" id="382380"/>
    <lineage>
        <taxon>Eukaryota</taxon>
        <taxon>Sar</taxon>
        <taxon>Stramenopiles</taxon>
        <taxon>Ochrophyta</taxon>
        <taxon>Bacillariophyta</taxon>
        <taxon>Coscinodiscophyceae</taxon>
        <taxon>Thalassiosirophycidae</taxon>
        <taxon>Stephanodiscales</taxon>
        <taxon>Stephanodiscaceae</taxon>
        <taxon>Cyclostephanos</taxon>
    </lineage>
</organism>
<sequence>MLPYRRRRKMENMARLSYELGMHDDAERYYRELLLSFPDQWTYWIALIESTCFARGEGGEVTTTDSKSPSCHSGMIVDEAGWQRCVSFSKEVVMSTDLYGVGGRGRHELRGPHLVYLELITMKLLRAEDGDARDGLVTSLRGEICKYGEKFGPLASCCFADLRPYVRVCVRAAANNAPSLTEHTSAGGGQCVVPRDILHLLLWAKEMWATNSQSNDDCGGVNRNNTSMTEDVIDSTDALLRDRRERLRRFIFAVQVIFNISIEFEDKKFTLQLLKTYAPSIFHMVMEWRTSLSYLPGMSLKDGGQKEVLPGDEIILLASQYLLFEGASSHLHSTLDGPSTPFLFQAASLLEEAIDHSPYNPHLKIAAISVYSRLGAAERALTIYQDLDVKQIQLDSCSYIILPLLVMGGMYTSAIKIASSILRLHGSTSKDIKSYASDSLENGLMFKANEMVTFQREKMRLSVQLLQSKALLMDAAPLMIPSDIGNDIAGGGARQKVAKCPVGLASEKGFCGNDGDLARAEQLVIDGEMHFNAPSIIHAAAQTAAIDDFSSSDNRDMTLYCFESLYRTSHMTQREMVIGSLRSGHLHGLMVRAVMTVGSASAPKKGKVPKPTDERSYRCLSLRRAVSRAREFRLEAALDEVGGALWDACCQLCEAIIVVIYGNSCANESSIDTLAEREVASTAIIDSTTQLIQSAGMALSSCYSEVKPSCDGLSSMIGARVCQLLPNYVVPLYVFLETTARLFALFGWGKRKRLTKIPSGALAKAALSLQHLISDMLQGMSRFRSLGGNDVLVLAEEACRPEFGIEAIRRVIKETISSRETTKDRVDSFLLQMKDGLSTYYNEA</sequence>
<reference evidence="2 3" key="1">
    <citation type="submission" date="2024-10" db="EMBL/GenBank/DDBJ databases">
        <title>Updated reference genomes for cyclostephanoid diatoms.</title>
        <authorList>
            <person name="Roberts W.R."/>
            <person name="Alverson A.J."/>
        </authorList>
    </citation>
    <scope>NUCLEOTIDE SEQUENCE [LARGE SCALE GENOMIC DNA]</scope>
    <source>
        <strain evidence="2 3">AJA228-03</strain>
    </source>
</reference>
<evidence type="ECO:0000313" key="3">
    <source>
        <dbReference type="Proteomes" id="UP001530377"/>
    </source>
</evidence>
<comment type="caution">
    <text evidence="2">The sequence shown here is derived from an EMBL/GenBank/DDBJ whole genome shotgun (WGS) entry which is preliminary data.</text>
</comment>
<dbReference type="AlphaFoldDB" id="A0ABD3R101"/>
<comment type="similarity">
    <text evidence="1">Belongs to the MDM20/NAA25 family.</text>
</comment>
<accession>A0ABD3R101</accession>
<dbReference type="PANTHER" id="PTHR22767">
    <property type="entry name" value="N-TERMINAL ACETYLTRANSFERASE-RELATED"/>
    <property type="match status" value="1"/>
</dbReference>
<dbReference type="EMBL" id="JALLPB020000865">
    <property type="protein sequence ID" value="KAL3806194.1"/>
    <property type="molecule type" value="Genomic_DNA"/>
</dbReference>
<evidence type="ECO:0000256" key="1">
    <source>
        <dbReference type="ARBA" id="ARBA00006298"/>
    </source>
</evidence>
<name>A0ABD3R101_9STRA</name>
<protein>
    <submittedName>
        <fullName evidence="2">Uncharacterized protein</fullName>
    </submittedName>
</protein>
<proteinExistence type="inferred from homology"/>
<keyword evidence="3" id="KW-1185">Reference proteome</keyword>